<proteinExistence type="predicted"/>
<keyword evidence="2" id="KW-1185">Reference proteome</keyword>
<dbReference type="AlphaFoldDB" id="A0A9W4SRC3"/>
<dbReference type="EMBL" id="CAMKVN010001791">
    <property type="protein sequence ID" value="CAI2178091.1"/>
    <property type="molecule type" value="Genomic_DNA"/>
</dbReference>
<dbReference type="OrthoDB" id="2390206at2759"/>
<sequence length="86" mass="10154">MLTNENDPFKIKFGNTTNIMKLVEKLKEKQAEEQFTSVEVVTASEFNKLRDNYRKILKENNTIINNILSEIKRLHREEYNPNLLGL</sequence>
<reference evidence="1" key="1">
    <citation type="submission" date="2022-08" db="EMBL/GenBank/DDBJ databases">
        <authorList>
            <person name="Kallberg Y."/>
            <person name="Tangrot J."/>
            <person name="Rosling A."/>
        </authorList>
    </citation>
    <scope>NUCLEOTIDE SEQUENCE</scope>
    <source>
        <strain evidence="1">Wild A</strain>
    </source>
</reference>
<evidence type="ECO:0000313" key="1">
    <source>
        <dbReference type="EMBL" id="CAI2178091.1"/>
    </source>
</evidence>
<name>A0A9W4SRC3_9GLOM</name>
<organism evidence="1 2">
    <name type="scientific">Funneliformis geosporum</name>
    <dbReference type="NCBI Taxonomy" id="1117311"/>
    <lineage>
        <taxon>Eukaryota</taxon>
        <taxon>Fungi</taxon>
        <taxon>Fungi incertae sedis</taxon>
        <taxon>Mucoromycota</taxon>
        <taxon>Glomeromycotina</taxon>
        <taxon>Glomeromycetes</taxon>
        <taxon>Glomerales</taxon>
        <taxon>Glomeraceae</taxon>
        <taxon>Funneliformis</taxon>
    </lineage>
</organism>
<dbReference type="Proteomes" id="UP001153678">
    <property type="component" value="Unassembled WGS sequence"/>
</dbReference>
<accession>A0A9W4SRC3</accession>
<comment type="caution">
    <text evidence="1">The sequence shown here is derived from an EMBL/GenBank/DDBJ whole genome shotgun (WGS) entry which is preliminary data.</text>
</comment>
<evidence type="ECO:0000313" key="2">
    <source>
        <dbReference type="Proteomes" id="UP001153678"/>
    </source>
</evidence>
<gene>
    <name evidence="1" type="ORF">FWILDA_LOCUS8412</name>
</gene>
<protein>
    <submittedName>
        <fullName evidence="1">3553_t:CDS:1</fullName>
    </submittedName>
</protein>